<feature type="non-terminal residue" evidence="2">
    <location>
        <position position="1"/>
    </location>
</feature>
<gene>
    <name evidence="2" type="ORF">S01H4_44701</name>
</gene>
<protein>
    <submittedName>
        <fullName evidence="2">Uncharacterized protein</fullName>
    </submittedName>
</protein>
<feature type="compositionally biased region" description="Low complexity" evidence="1">
    <location>
        <begin position="70"/>
        <end position="90"/>
    </location>
</feature>
<reference evidence="2" key="1">
    <citation type="journal article" date="2014" name="Front. Microbiol.">
        <title>High frequency of phylogenetically diverse reductive dehalogenase-homologous genes in deep subseafloor sedimentary metagenomes.</title>
        <authorList>
            <person name="Kawai M."/>
            <person name="Futagami T."/>
            <person name="Toyoda A."/>
            <person name="Takaki Y."/>
            <person name="Nishi S."/>
            <person name="Hori S."/>
            <person name="Arai W."/>
            <person name="Tsubouchi T."/>
            <person name="Morono Y."/>
            <person name="Uchiyama I."/>
            <person name="Ito T."/>
            <person name="Fujiyama A."/>
            <person name="Inagaki F."/>
            <person name="Takami H."/>
        </authorList>
    </citation>
    <scope>NUCLEOTIDE SEQUENCE</scope>
    <source>
        <strain evidence="2">Expedition CK06-06</strain>
    </source>
</reference>
<sequence length="167" mass="17366">PLEEAPAETEATPVMDEVELEVQLESAEPVLAEVDLELLDDDAEEKLETLPEVAEGEVEQLEEGAAKPSVAAEPTPVADEVEAAPVAAPAEKVEAPAPVPGAGMTEAGRATNDPRFEARPVESVDIETAEFQLFSDEVAPPVEQLKSKATRATNDPRGASGSTGAGV</sequence>
<comment type="caution">
    <text evidence="2">The sequence shown here is derived from an EMBL/GenBank/DDBJ whole genome shotgun (WGS) entry which is preliminary data.</text>
</comment>
<accession>X1CJI2</accession>
<organism evidence="2">
    <name type="scientific">marine sediment metagenome</name>
    <dbReference type="NCBI Taxonomy" id="412755"/>
    <lineage>
        <taxon>unclassified sequences</taxon>
        <taxon>metagenomes</taxon>
        <taxon>ecological metagenomes</taxon>
    </lineage>
</organism>
<proteinExistence type="predicted"/>
<evidence type="ECO:0000256" key="1">
    <source>
        <dbReference type="SAM" id="MobiDB-lite"/>
    </source>
</evidence>
<dbReference type="AlphaFoldDB" id="X1CJI2"/>
<dbReference type="EMBL" id="BART01024811">
    <property type="protein sequence ID" value="GAG93202.1"/>
    <property type="molecule type" value="Genomic_DNA"/>
</dbReference>
<feature type="region of interest" description="Disordered" evidence="1">
    <location>
        <begin position="55"/>
        <end position="117"/>
    </location>
</feature>
<evidence type="ECO:0000313" key="2">
    <source>
        <dbReference type="EMBL" id="GAG93202.1"/>
    </source>
</evidence>
<feature type="region of interest" description="Disordered" evidence="1">
    <location>
        <begin position="135"/>
        <end position="167"/>
    </location>
</feature>
<name>X1CJI2_9ZZZZ</name>